<comment type="caution">
    <text evidence="2">The sequence shown here is derived from an EMBL/GenBank/DDBJ whole genome shotgun (WGS) entry which is preliminary data.</text>
</comment>
<organism evidence="2 3">
    <name type="scientific">Candidatus Nitrosocosmicus arcticus</name>
    <dbReference type="NCBI Taxonomy" id="2035267"/>
    <lineage>
        <taxon>Archaea</taxon>
        <taxon>Nitrososphaerota</taxon>
        <taxon>Nitrososphaeria</taxon>
        <taxon>Nitrososphaerales</taxon>
        <taxon>Nitrososphaeraceae</taxon>
        <taxon>Candidatus Nitrosocosmicus</taxon>
    </lineage>
</organism>
<accession>A0A557SS90</accession>
<reference evidence="2 3" key="1">
    <citation type="journal article" date="2019" name="Front. Microbiol.">
        <title>Ammonia Oxidation by the Arctic Terrestrial Thaumarchaeote Candidatus Nitrosocosmicus arcticus Is Stimulated by Increasing Temperatures.</title>
        <authorList>
            <person name="Alves R.J.E."/>
            <person name="Kerou M."/>
            <person name="Zappe A."/>
            <person name="Bittner R."/>
            <person name="Abby S.S."/>
            <person name="Schmidt H.A."/>
            <person name="Pfeifer K."/>
            <person name="Schleper C."/>
        </authorList>
    </citation>
    <scope>NUCLEOTIDE SEQUENCE [LARGE SCALE GENOMIC DNA]</scope>
    <source>
        <strain evidence="2 3">Kfb</strain>
    </source>
</reference>
<dbReference type="EMBL" id="VOAH01000015">
    <property type="protein sequence ID" value="TVP39460.1"/>
    <property type="molecule type" value="Genomic_DNA"/>
</dbReference>
<evidence type="ECO:0000313" key="1">
    <source>
        <dbReference type="EMBL" id="TVP39460.1"/>
    </source>
</evidence>
<protein>
    <submittedName>
        <fullName evidence="2">Uncharacterized protein</fullName>
    </submittedName>
</protein>
<name>A0A557SS90_9ARCH</name>
<evidence type="ECO:0000313" key="2">
    <source>
        <dbReference type="EMBL" id="TVP39469.1"/>
    </source>
</evidence>
<dbReference type="Proteomes" id="UP000315289">
    <property type="component" value="Unassembled WGS sequence"/>
</dbReference>
<dbReference type="AlphaFoldDB" id="A0A557SS90"/>
<dbReference type="EMBL" id="VOAH01000015">
    <property type="protein sequence ID" value="TVP39469.1"/>
    <property type="molecule type" value="Genomic_DNA"/>
</dbReference>
<proteinExistence type="predicted"/>
<keyword evidence="3" id="KW-1185">Reference proteome</keyword>
<sequence length="40" mass="4671">MRVRSKHPVSADIGIWNPQVSQFLKLDDHIHSFLCKKKPN</sequence>
<evidence type="ECO:0000313" key="3">
    <source>
        <dbReference type="Proteomes" id="UP000315289"/>
    </source>
</evidence>
<gene>
    <name evidence="1" type="ORF">NARC_150054</name>
    <name evidence="2" type="ORF">NARC_150063</name>
</gene>